<evidence type="ECO:0000256" key="2">
    <source>
        <dbReference type="SAM" id="SignalP"/>
    </source>
</evidence>
<dbReference type="AlphaFoldDB" id="A0A068RL66"/>
<dbReference type="EMBL" id="CBTN010000007">
    <property type="protein sequence ID" value="CDH50734.1"/>
    <property type="molecule type" value="Genomic_DNA"/>
</dbReference>
<evidence type="ECO:0000313" key="3">
    <source>
        <dbReference type="EMBL" id="CDH50734.1"/>
    </source>
</evidence>
<dbReference type="PANTHER" id="PTHR40050:SF1">
    <property type="entry name" value="INNER SPORE COAT PROTEIN H"/>
    <property type="match status" value="1"/>
</dbReference>
<feature type="chain" id="PRO_5001655254" description="Coth protein-domain-containing protein" evidence="2">
    <location>
        <begin position="21"/>
        <end position="614"/>
    </location>
</feature>
<sequence length="614" mass="67977">MLITPLLLALGGCAITTIGAADVQYSVVAFLQGSQTVAVSVGGQNHPLSRSQQSSYLYTGTAPSSDSYQYVLVDGQKNQPEPTQRKLKQGVQSTGNEFFGRSQTVYDVPDLPQAFNPIYPTLFTGMNRSNEVATVVLKIANTTGLDAMLANPKADVKDIKVDEVHYIASNEVHVFTGGAGFSTSGQSTKDFAKQSYKLEFDKFADPNKTTKDLLYGRTVVKLRAEETDMTMAREKLFMDCLAAAGGATLSASWVRLFINDQPFGLYVMIDDASTHFIDNVLHAGDWKSTSTGETIKLNSLSEQQEGNLQYLGDDISLYPEDLYKLEDKGEDKTIQKNNSIVPLIGFMRDLAAIDGNSNDDAWNKLMNPQHTLIHLAFSFLGASWDGLWYQASNSYMNQDLQTKQWTVITYDFDETFGNNSPDEKLMTVPYQQYARPNSTRPLVNKLLASPHWKNEFETILKTVIKRFFKPSVMEPRLQAWTTMLHEDMAWDRQLQPRSPGAKSNFTIQDFESNMNTTTNGQTGILEFIKARSAATCQQLQFQDNDDLPPLPAYTQGRYMDASGQISDHPSQSGGTTPGGGSSSSTGNNAMSIMHPKPQHALVAIVMMAFFLLNN</sequence>
<name>A0A068RL66_9FUNG</name>
<dbReference type="STRING" id="1263082.A0A068RL66"/>
<dbReference type="InterPro" id="IPR014867">
    <property type="entry name" value="Spore_coat_CotH_CotH2/3/7"/>
</dbReference>
<keyword evidence="2" id="KW-0732">Signal</keyword>
<protein>
    <recommendedName>
        <fullName evidence="5">Coth protein-domain-containing protein</fullName>
    </recommendedName>
</protein>
<feature type="region of interest" description="Disordered" evidence="1">
    <location>
        <begin position="541"/>
        <end position="592"/>
    </location>
</feature>
<gene>
    <name evidence="3" type="ORF">LCOR_02436.1</name>
</gene>
<dbReference type="OrthoDB" id="10267127at2759"/>
<organism evidence="3 4">
    <name type="scientific">Lichtheimia corymbifera JMRC:FSU:9682</name>
    <dbReference type="NCBI Taxonomy" id="1263082"/>
    <lineage>
        <taxon>Eukaryota</taxon>
        <taxon>Fungi</taxon>
        <taxon>Fungi incertae sedis</taxon>
        <taxon>Mucoromycota</taxon>
        <taxon>Mucoromycotina</taxon>
        <taxon>Mucoromycetes</taxon>
        <taxon>Mucorales</taxon>
        <taxon>Lichtheimiaceae</taxon>
        <taxon>Lichtheimia</taxon>
    </lineage>
</organism>
<dbReference type="Proteomes" id="UP000027586">
    <property type="component" value="Unassembled WGS sequence"/>
</dbReference>
<evidence type="ECO:0000256" key="1">
    <source>
        <dbReference type="SAM" id="MobiDB-lite"/>
    </source>
</evidence>
<evidence type="ECO:0000313" key="4">
    <source>
        <dbReference type="Proteomes" id="UP000027586"/>
    </source>
</evidence>
<keyword evidence="4" id="KW-1185">Reference proteome</keyword>
<dbReference type="PANTHER" id="PTHR40050">
    <property type="entry name" value="INNER SPORE COAT PROTEIN H"/>
    <property type="match status" value="1"/>
</dbReference>
<comment type="caution">
    <text evidence="3">The sequence shown here is derived from an EMBL/GenBank/DDBJ whole genome shotgun (WGS) entry which is preliminary data.</text>
</comment>
<evidence type="ECO:0008006" key="5">
    <source>
        <dbReference type="Google" id="ProtNLM"/>
    </source>
</evidence>
<feature type="signal peptide" evidence="2">
    <location>
        <begin position="1"/>
        <end position="20"/>
    </location>
</feature>
<accession>A0A068RL66</accession>
<proteinExistence type="predicted"/>
<dbReference type="Pfam" id="PF08757">
    <property type="entry name" value="CotH"/>
    <property type="match status" value="1"/>
</dbReference>
<dbReference type="VEuPathDB" id="FungiDB:LCOR_02436.1"/>
<reference evidence="3" key="1">
    <citation type="submission" date="2013-08" db="EMBL/GenBank/DDBJ databases">
        <title>Gene expansion shapes genome architecture in the human pathogen Lichtheimia corymbifera: an evolutionary genomics analysis in the ancient terrestrial Mucorales (Mucoromycotina).</title>
        <authorList>
            <person name="Schwartze V.U."/>
            <person name="Winter S."/>
            <person name="Shelest E."/>
            <person name="Marcet-Houben M."/>
            <person name="Horn F."/>
            <person name="Wehner S."/>
            <person name="Hoffmann K."/>
            <person name="Riege K."/>
            <person name="Sammeth M."/>
            <person name="Nowrousian M."/>
            <person name="Valiante V."/>
            <person name="Linde J."/>
            <person name="Jacobsen I.D."/>
            <person name="Marz M."/>
            <person name="Brakhage A.A."/>
            <person name="Gabaldon T."/>
            <person name="Bocker S."/>
            <person name="Voigt K."/>
        </authorList>
    </citation>
    <scope>NUCLEOTIDE SEQUENCE [LARGE SCALE GENOMIC DNA]</scope>
    <source>
        <strain evidence="3">FSU 9682</strain>
    </source>
</reference>